<evidence type="ECO:0000313" key="4">
    <source>
        <dbReference type="Proteomes" id="UP000578000"/>
    </source>
</evidence>
<proteinExistence type="predicted"/>
<gene>
    <name evidence="3" type="ORF">HNR55_003083</name>
</gene>
<reference evidence="3 4" key="1">
    <citation type="submission" date="2020-08" db="EMBL/GenBank/DDBJ databases">
        <title>Genomic Encyclopedia of Type Strains, Phase IV (KMG-IV): sequencing the most valuable type-strain genomes for metagenomic binning, comparative biology and taxonomic classification.</title>
        <authorList>
            <person name="Goeker M."/>
        </authorList>
    </citation>
    <scope>NUCLEOTIDE SEQUENCE [LARGE SCALE GENOMIC DNA]</scope>
    <source>
        <strain evidence="3 4">DSM 4491</strain>
    </source>
</reference>
<accession>A0A841QJS4</accession>
<dbReference type="SUPFAM" id="SSF46689">
    <property type="entry name" value="Homeodomain-like"/>
    <property type="match status" value="1"/>
</dbReference>
<dbReference type="AlphaFoldDB" id="A0A841QJS4"/>
<evidence type="ECO:0000259" key="2">
    <source>
        <dbReference type="Pfam" id="PF01710"/>
    </source>
</evidence>
<dbReference type="EMBL" id="JACHIE010000020">
    <property type="protein sequence ID" value="MBB6458474.1"/>
    <property type="molecule type" value="Genomic_DNA"/>
</dbReference>
<feature type="domain" description="Transposase Synechocystis PCC 6803" evidence="2">
    <location>
        <begin position="37"/>
        <end position="121"/>
    </location>
</feature>
<organism evidence="3 4">
    <name type="scientific">Acetobacter lovaniensis</name>
    <dbReference type="NCBI Taxonomy" id="104100"/>
    <lineage>
        <taxon>Bacteria</taxon>
        <taxon>Pseudomonadati</taxon>
        <taxon>Pseudomonadota</taxon>
        <taxon>Alphaproteobacteria</taxon>
        <taxon>Acetobacterales</taxon>
        <taxon>Acetobacteraceae</taxon>
        <taxon>Acetobacter</taxon>
    </lineage>
</organism>
<evidence type="ECO:0000256" key="1">
    <source>
        <dbReference type="SAM" id="MobiDB-lite"/>
    </source>
</evidence>
<protein>
    <submittedName>
        <fullName evidence="3">Transposase</fullName>
    </submittedName>
</protein>
<dbReference type="InterPro" id="IPR009057">
    <property type="entry name" value="Homeodomain-like_sf"/>
</dbReference>
<sequence>MIEVPRARPLNDELCGVTWGIDCDSPFPLMEMVMARALSDDLRVRVLEAGAAGGSARSVAKRFGIGISTAIRWLRRERESGERAARRPGKPRGSKLDGHEAFIVGMIEAQKDITLNEMVARLKDEQSVGIGRSMLSRWLRQHRWTFKKRPHMHWSRSVKIS</sequence>
<dbReference type="InterPro" id="IPR002622">
    <property type="entry name" value="Transposase_14"/>
</dbReference>
<comment type="caution">
    <text evidence="3">The sequence shown here is derived from an EMBL/GenBank/DDBJ whole genome shotgun (WGS) entry which is preliminary data.</text>
</comment>
<dbReference type="Proteomes" id="UP000578000">
    <property type="component" value="Unassembled WGS sequence"/>
</dbReference>
<keyword evidence="4" id="KW-1185">Reference proteome</keyword>
<feature type="region of interest" description="Disordered" evidence="1">
    <location>
        <begin position="78"/>
        <end position="97"/>
    </location>
</feature>
<name>A0A841QJS4_9PROT</name>
<evidence type="ECO:0000313" key="3">
    <source>
        <dbReference type="EMBL" id="MBB6458474.1"/>
    </source>
</evidence>
<dbReference type="Pfam" id="PF01710">
    <property type="entry name" value="HTH_Tnp_IS630"/>
    <property type="match status" value="1"/>
</dbReference>